<gene>
    <name evidence="2" type="ORF">PG994_012335</name>
</gene>
<keyword evidence="3" id="KW-1185">Reference proteome</keyword>
<feature type="compositionally biased region" description="Low complexity" evidence="1">
    <location>
        <begin position="134"/>
        <end position="146"/>
    </location>
</feature>
<evidence type="ECO:0000313" key="2">
    <source>
        <dbReference type="EMBL" id="KAK8050605.1"/>
    </source>
</evidence>
<protein>
    <submittedName>
        <fullName evidence="2">Uncharacterized protein</fullName>
    </submittedName>
</protein>
<name>A0ABR1TVC3_9PEZI</name>
<feature type="compositionally biased region" description="Low complexity" evidence="1">
    <location>
        <begin position="10"/>
        <end position="23"/>
    </location>
</feature>
<organism evidence="2 3">
    <name type="scientific">Apiospora phragmitis</name>
    <dbReference type="NCBI Taxonomy" id="2905665"/>
    <lineage>
        <taxon>Eukaryota</taxon>
        <taxon>Fungi</taxon>
        <taxon>Dikarya</taxon>
        <taxon>Ascomycota</taxon>
        <taxon>Pezizomycotina</taxon>
        <taxon>Sordariomycetes</taxon>
        <taxon>Xylariomycetidae</taxon>
        <taxon>Amphisphaeriales</taxon>
        <taxon>Apiosporaceae</taxon>
        <taxon>Apiospora</taxon>
    </lineage>
</organism>
<feature type="compositionally biased region" description="Polar residues" evidence="1">
    <location>
        <begin position="331"/>
        <end position="352"/>
    </location>
</feature>
<feature type="compositionally biased region" description="Basic and acidic residues" evidence="1">
    <location>
        <begin position="292"/>
        <end position="302"/>
    </location>
</feature>
<sequence>MSRASDERPPTATTNATTMSASPKRGSTNGVQHNDASSTVSTSQREGHPLLQSALGKSRSFLAFDVYSALETAASDALALSTMIGAAGQPGPILSGASNTGAGTAVTNRQLRRKADSICRSLTELCLALSEGQVQSKQQSQLQQPTTTPPAEPEPPSSPTIRFTGMASPSIPKFTGVAPQRRPSAAMIDRSPHSLVTSPRALSRLEEKRSSMLQASNMSSPSRYSSNLPPTPVEASGRRTSLLIPRTRRAVTEDPEEHTGRKSTLLRTRRAGTEEPEETPSRSTSLLRTRRANKEYEEDSPRMRAPSRAITEVAVSRSGREYRSSVPLPSIETNHSSNDPLPSTEISPSASSALPRKRLTPSTLGSRLSQSSSSTSGLTTRRYYNDRVTPERERERAERFVRAERSERETNSLSDKLAEERGQRHFSLGSLSRIGRVGSLHTKGRSRGEYGCEQPDDGAEWGIPMRRLLRYVTLMIFVPIDLPFDLF</sequence>
<feature type="compositionally biased region" description="Basic and acidic residues" evidence="1">
    <location>
        <begin position="383"/>
        <end position="415"/>
    </location>
</feature>
<evidence type="ECO:0000256" key="1">
    <source>
        <dbReference type="SAM" id="MobiDB-lite"/>
    </source>
</evidence>
<proteinExistence type="predicted"/>
<evidence type="ECO:0000313" key="3">
    <source>
        <dbReference type="Proteomes" id="UP001480595"/>
    </source>
</evidence>
<feature type="compositionally biased region" description="Polar residues" evidence="1">
    <location>
        <begin position="25"/>
        <end position="44"/>
    </location>
</feature>
<accession>A0ABR1TVC3</accession>
<dbReference type="EMBL" id="JAQQWL010000011">
    <property type="protein sequence ID" value="KAK8050605.1"/>
    <property type="molecule type" value="Genomic_DNA"/>
</dbReference>
<dbReference type="RefSeq" id="XP_066712854.1">
    <property type="nucleotide sequence ID" value="XM_066863744.1"/>
</dbReference>
<feature type="compositionally biased region" description="Pro residues" evidence="1">
    <location>
        <begin position="147"/>
        <end position="158"/>
    </location>
</feature>
<dbReference type="Proteomes" id="UP001480595">
    <property type="component" value="Unassembled WGS sequence"/>
</dbReference>
<feature type="region of interest" description="Disordered" evidence="1">
    <location>
        <begin position="134"/>
        <end position="415"/>
    </location>
</feature>
<feature type="region of interest" description="Disordered" evidence="1">
    <location>
        <begin position="1"/>
        <end position="47"/>
    </location>
</feature>
<reference evidence="2 3" key="1">
    <citation type="submission" date="2023-01" db="EMBL/GenBank/DDBJ databases">
        <title>Analysis of 21 Apiospora genomes using comparative genomics revels a genus with tremendous synthesis potential of carbohydrate active enzymes and secondary metabolites.</title>
        <authorList>
            <person name="Sorensen T."/>
        </authorList>
    </citation>
    <scope>NUCLEOTIDE SEQUENCE [LARGE SCALE GENOMIC DNA]</scope>
    <source>
        <strain evidence="2 3">CBS 135458</strain>
    </source>
</reference>
<comment type="caution">
    <text evidence="2">The sequence shown here is derived from an EMBL/GenBank/DDBJ whole genome shotgun (WGS) entry which is preliminary data.</text>
</comment>
<feature type="compositionally biased region" description="Low complexity" evidence="1">
    <location>
        <begin position="216"/>
        <end position="226"/>
    </location>
</feature>
<feature type="compositionally biased region" description="Low complexity" evidence="1">
    <location>
        <begin position="362"/>
        <end position="382"/>
    </location>
</feature>
<dbReference type="GeneID" id="92096807"/>